<evidence type="ECO:0000313" key="1">
    <source>
        <dbReference type="EMBL" id="CAG8702399.1"/>
    </source>
</evidence>
<organism evidence="1 2">
    <name type="scientific">Funneliformis caledonium</name>
    <dbReference type="NCBI Taxonomy" id="1117310"/>
    <lineage>
        <taxon>Eukaryota</taxon>
        <taxon>Fungi</taxon>
        <taxon>Fungi incertae sedis</taxon>
        <taxon>Mucoromycota</taxon>
        <taxon>Glomeromycotina</taxon>
        <taxon>Glomeromycetes</taxon>
        <taxon>Glomerales</taxon>
        <taxon>Glomeraceae</taxon>
        <taxon>Funneliformis</taxon>
    </lineage>
</organism>
<feature type="non-terminal residue" evidence="1">
    <location>
        <position position="1"/>
    </location>
</feature>
<comment type="caution">
    <text evidence="1">The sequence shown here is derived from an EMBL/GenBank/DDBJ whole genome shotgun (WGS) entry which is preliminary data.</text>
</comment>
<dbReference type="OrthoDB" id="10355991at2759"/>
<sequence length="281" mass="32383">MKLILNPNNSPIKKNVGVISTSSMVTKSLIDESTPTPNKMALLTGGFNENNKKTICSESSINYVKMFDNFFQPKISYESRKMLIPEFEQDALLSEYMRGCDYIKKEYSLPEARNFMMTKKLKFLLDNMNINIELLSKNFNKDPQYLEKYRAVIEEAGIDYDYAVEFLLTRNDEADEAVENNDMVMFERIEILETDASNLGCSKIRTEDDFGASCGLILFHLNFWKKFKRGLKKFKEFEKKKGTNYLLSTGHFKGLRFPCSRNKNGEIATIQLTRSSCVGIK</sequence>
<evidence type="ECO:0000313" key="2">
    <source>
        <dbReference type="Proteomes" id="UP000789570"/>
    </source>
</evidence>
<dbReference type="AlphaFoldDB" id="A0A9N9HRG1"/>
<dbReference type="EMBL" id="CAJVPQ010007976">
    <property type="protein sequence ID" value="CAG8702399.1"/>
    <property type="molecule type" value="Genomic_DNA"/>
</dbReference>
<gene>
    <name evidence="1" type="ORF">FCALED_LOCUS13543</name>
</gene>
<dbReference type="Proteomes" id="UP000789570">
    <property type="component" value="Unassembled WGS sequence"/>
</dbReference>
<reference evidence="1" key="1">
    <citation type="submission" date="2021-06" db="EMBL/GenBank/DDBJ databases">
        <authorList>
            <person name="Kallberg Y."/>
            <person name="Tangrot J."/>
            <person name="Rosling A."/>
        </authorList>
    </citation>
    <scope>NUCLEOTIDE SEQUENCE</scope>
    <source>
        <strain evidence="1">UK204</strain>
    </source>
</reference>
<proteinExistence type="predicted"/>
<accession>A0A9N9HRG1</accession>
<name>A0A9N9HRG1_9GLOM</name>
<protein>
    <submittedName>
        <fullName evidence="1">4597_t:CDS:1</fullName>
    </submittedName>
</protein>
<keyword evidence="2" id="KW-1185">Reference proteome</keyword>